<gene>
    <name evidence="17" type="ORF">PYW07_005161</name>
</gene>
<evidence type="ECO:0000256" key="4">
    <source>
        <dbReference type="ARBA" id="ARBA00022832"/>
    </source>
</evidence>
<evidence type="ECO:0000256" key="9">
    <source>
        <dbReference type="ARBA" id="ARBA00023128"/>
    </source>
</evidence>
<proteinExistence type="inferred from homology"/>
<comment type="similarity">
    <text evidence="2">Belongs to the zinc-containing alcohol dehydrogenase family. Quinone oxidoreductase subfamily.</text>
</comment>
<dbReference type="EMBL" id="JARGEI010000021">
    <property type="protein sequence ID" value="KAJ8712319.1"/>
    <property type="molecule type" value="Genomic_DNA"/>
</dbReference>
<sequence length="423" mass="46043">MLCKKLVKTVPNMTGSTVRCLMSNEIVFSNFGHPQQVIQLRKSEVPPLGNHGVLVRMLAAPVNPSDINTIQGKYPVKVKLPHIPGNEGVGVVEEIGGYVKNICPGNHVIITKPAQGTWRDIGVFNEAALKVVPNYLGLAEAATLGVNCTAYRMLSDYRPVRACNMSVIQNAANSACGQYVIQICKAWGIQTINIVRHRRKIDDLKSRLECLGASFVLTENEVKSTNIFKKDLIHKPSLALNCVGGKSASQMMKHLRPNGCMVTYGGMSKQPVTIPTPVFIFKTLSFCGFWMTAWNATASDLAKDEMLGELISLVVDGRIRAPLHKKRTNPDTRDSRESRLDNRITNTVGVDTTMTNTVEVDITTTNTVGVDTTVLATTILDTIVMGTADVNTTVVNTKQSGLSEREECESGNLSAKMSNKAAP</sequence>
<dbReference type="FunFam" id="3.40.50.720:FF:000112">
    <property type="entry name" value="Enoyl-[acyl-carrier-protein] reductase 1, mitochondrial"/>
    <property type="match status" value="1"/>
</dbReference>
<dbReference type="EC" id="1.3.1.104" evidence="11"/>
<accession>A0AAD7YDW1</accession>
<comment type="subcellular location">
    <subcellularLocation>
        <location evidence="1">Mitochondrion</location>
    </subcellularLocation>
</comment>
<dbReference type="SMART" id="SM00829">
    <property type="entry name" value="PKS_ER"/>
    <property type="match status" value="1"/>
</dbReference>
<keyword evidence="10" id="KW-0275">Fatty acid biosynthesis</keyword>
<keyword evidence="8" id="KW-0443">Lipid metabolism</keyword>
<dbReference type="AlphaFoldDB" id="A0AAD7YDW1"/>
<dbReference type="InterPro" id="IPR036291">
    <property type="entry name" value="NAD(P)-bd_dom_sf"/>
</dbReference>
<evidence type="ECO:0000256" key="5">
    <source>
        <dbReference type="ARBA" id="ARBA00022857"/>
    </source>
</evidence>
<dbReference type="InterPro" id="IPR011032">
    <property type="entry name" value="GroES-like_sf"/>
</dbReference>
<evidence type="ECO:0000256" key="11">
    <source>
        <dbReference type="ARBA" id="ARBA00038963"/>
    </source>
</evidence>
<evidence type="ECO:0000256" key="1">
    <source>
        <dbReference type="ARBA" id="ARBA00004173"/>
    </source>
</evidence>
<comment type="caution">
    <text evidence="17">The sequence shown here is derived from an EMBL/GenBank/DDBJ whole genome shotgun (WGS) entry which is preliminary data.</text>
</comment>
<keyword evidence="9" id="KW-0496">Mitochondrion</keyword>
<dbReference type="InterPro" id="IPR013154">
    <property type="entry name" value="ADH-like_N"/>
</dbReference>
<dbReference type="Proteomes" id="UP001231518">
    <property type="component" value="Chromosome 17"/>
</dbReference>
<dbReference type="GO" id="GO:0141148">
    <property type="term" value="F:enoyl-[acyl-carrier-protein] reductase (NADPH) activity"/>
    <property type="evidence" value="ECO:0007669"/>
    <property type="project" value="UniProtKB-EC"/>
</dbReference>
<feature type="domain" description="Enoyl reductase (ER)" evidence="16">
    <location>
        <begin position="32"/>
        <end position="340"/>
    </location>
</feature>
<dbReference type="Gene3D" id="3.90.180.10">
    <property type="entry name" value="Medium-chain alcohol dehydrogenases, catalytic domain"/>
    <property type="match status" value="1"/>
</dbReference>
<feature type="region of interest" description="Disordered" evidence="15">
    <location>
        <begin position="401"/>
        <end position="423"/>
    </location>
</feature>
<keyword evidence="3" id="KW-0444">Lipid biosynthesis</keyword>
<evidence type="ECO:0000256" key="8">
    <source>
        <dbReference type="ARBA" id="ARBA00023098"/>
    </source>
</evidence>
<evidence type="ECO:0000256" key="2">
    <source>
        <dbReference type="ARBA" id="ARBA00010371"/>
    </source>
</evidence>
<dbReference type="GO" id="GO:0005739">
    <property type="term" value="C:mitochondrion"/>
    <property type="evidence" value="ECO:0007669"/>
    <property type="project" value="UniProtKB-SubCell"/>
</dbReference>
<dbReference type="Pfam" id="PF00107">
    <property type="entry name" value="ADH_zinc_N"/>
    <property type="match status" value="1"/>
</dbReference>
<dbReference type="PANTHER" id="PTHR43981:SF2">
    <property type="entry name" value="ENOYL-[ACYL-CARRIER-PROTEIN] REDUCTASE, MITOCHONDRIAL"/>
    <property type="match status" value="1"/>
</dbReference>
<dbReference type="Pfam" id="PF08240">
    <property type="entry name" value="ADH_N"/>
    <property type="match status" value="1"/>
</dbReference>
<evidence type="ECO:0000256" key="12">
    <source>
        <dbReference type="ARBA" id="ARBA00041058"/>
    </source>
</evidence>
<dbReference type="GO" id="GO:0006633">
    <property type="term" value="P:fatty acid biosynthetic process"/>
    <property type="evidence" value="ECO:0007669"/>
    <property type="project" value="UniProtKB-KW"/>
</dbReference>
<evidence type="ECO:0000256" key="13">
    <source>
        <dbReference type="ARBA" id="ARBA00042123"/>
    </source>
</evidence>
<dbReference type="SUPFAM" id="SSF51735">
    <property type="entry name" value="NAD(P)-binding Rossmann-fold domains"/>
    <property type="match status" value="1"/>
</dbReference>
<evidence type="ECO:0000256" key="6">
    <source>
        <dbReference type="ARBA" id="ARBA00022946"/>
    </source>
</evidence>
<keyword evidence="6" id="KW-0809">Transit peptide</keyword>
<keyword evidence="4" id="KW-0276">Fatty acid metabolism</keyword>
<evidence type="ECO:0000259" key="16">
    <source>
        <dbReference type="SMART" id="SM00829"/>
    </source>
</evidence>
<evidence type="ECO:0000256" key="14">
    <source>
        <dbReference type="ARBA" id="ARBA00048843"/>
    </source>
</evidence>
<evidence type="ECO:0000313" key="17">
    <source>
        <dbReference type="EMBL" id="KAJ8712319.1"/>
    </source>
</evidence>
<evidence type="ECO:0000313" key="18">
    <source>
        <dbReference type="Proteomes" id="UP001231518"/>
    </source>
</evidence>
<name>A0AAD7YDW1_MYTSE</name>
<evidence type="ECO:0000256" key="3">
    <source>
        <dbReference type="ARBA" id="ARBA00022516"/>
    </source>
</evidence>
<keyword evidence="18" id="KW-1185">Reference proteome</keyword>
<dbReference type="Gene3D" id="3.40.50.720">
    <property type="entry name" value="NAD(P)-binding Rossmann-like Domain"/>
    <property type="match status" value="1"/>
</dbReference>
<organism evidence="17 18">
    <name type="scientific">Mythimna separata</name>
    <name type="common">Oriental armyworm</name>
    <name type="synonym">Pseudaletia separata</name>
    <dbReference type="NCBI Taxonomy" id="271217"/>
    <lineage>
        <taxon>Eukaryota</taxon>
        <taxon>Metazoa</taxon>
        <taxon>Ecdysozoa</taxon>
        <taxon>Arthropoda</taxon>
        <taxon>Hexapoda</taxon>
        <taxon>Insecta</taxon>
        <taxon>Pterygota</taxon>
        <taxon>Neoptera</taxon>
        <taxon>Endopterygota</taxon>
        <taxon>Lepidoptera</taxon>
        <taxon>Glossata</taxon>
        <taxon>Ditrysia</taxon>
        <taxon>Noctuoidea</taxon>
        <taxon>Noctuidae</taxon>
        <taxon>Noctuinae</taxon>
        <taxon>Hadenini</taxon>
        <taxon>Mythimna</taxon>
    </lineage>
</organism>
<protein>
    <recommendedName>
        <fullName evidence="12">Enoyl-[acyl-carrier-protein] reductase, mitochondrial</fullName>
        <ecNumber evidence="11">1.3.1.104</ecNumber>
    </recommendedName>
    <alternativeName>
        <fullName evidence="13">2-enoyl thioester reductase</fullName>
    </alternativeName>
</protein>
<evidence type="ECO:0000256" key="10">
    <source>
        <dbReference type="ARBA" id="ARBA00023160"/>
    </source>
</evidence>
<dbReference type="CDD" id="cd08290">
    <property type="entry name" value="ETR"/>
    <property type="match status" value="1"/>
</dbReference>
<evidence type="ECO:0000256" key="7">
    <source>
        <dbReference type="ARBA" id="ARBA00023002"/>
    </source>
</evidence>
<keyword evidence="5" id="KW-0521">NADP</keyword>
<reference evidence="17" key="1">
    <citation type="submission" date="2023-03" db="EMBL/GenBank/DDBJ databases">
        <title>Chromosome-level genomes of two armyworms, Mythimna separata and Mythimna loreyi, provide insights into the biosynthesis and reception of sex pheromones.</title>
        <authorList>
            <person name="Zhao H."/>
        </authorList>
    </citation>
    <scope>NUCLEOTIDE SEQUENCE</scope>
    <source>
        <strain evidence="17">BeijingLab</strain>
        <tissue evidence="17">Pupa</tissue>
    </source>
</reference>
<dbReference type="InterPro" id="IPR013149">
    <property type="entry name" value="ADH-like_C"/>
</dbReference>
<keyword evidence="7" id="KW-0560">Oxidoreductase</keyword>
<dbReference type="InterPro" id="IPR051034">
    <property type="entry name" value="Mito_Enoyl-ACP_Reductase"/>
</dbReference>
<comment type="catalytic activity">
    <reaction evidence="14">
        <text>a 2,3-saturated acyl-[ACP] + NADP(+) = a (2E)-enoyl-[ACP] + NADPH + H(+)</text>
        <dbReference type="Rhea" id="RHEA:22564"/>
        <dbReference type="Rhea" id="RHEA-COMP:9925"/>
        <dbReference type="Rhea" id="RHEA-COMP:9926"/>
        <dbReference type="ChEBI" id="CHEBI:15378"/>
        <dbReference type="ChEBI" id="CHEBI:57783"/>
        <dbReference type="ChEBI" id="CHEBI:58349"/>
        <dbReference type="ChEBI" id="CHEBI:78784"/>
        <dbReference type="ChEBI" id="CHEBI:78785"/>
        <dbReference type="EC" id="1.3.1.104"/>
    </reaction>
</comment>
<dbReference type="InterPro" id="IPR020843">
    <property type="entry name" value="ER"/>
</dbReference>
<dbReference type="SUPFAM" id="SSF50129">
    <property type="entry name" value="GroES-like"/>
    <property type="match status" value="1"/>
</dbReference>
<evidence type="ECO:0000256" key="15">
    <source>
        <dbReference type="SAM" id="MobiDB-lite"/>
    </source>
</evidence>
<dbReference type="PANTHER" id="PTHR43981">
    <property type="entry name" value="ENOYL-[ACYL-CARRIER-PROTEIN] REDUCTASE, MITOCHONDRIAL"/>
    <property type="match status" value="1"/>
</dbReference>